<sequence length="471" mass="52707">MLGRTATRGLRTVPVTLRSSIIRQSVPVTGIRFITSSQSNKTVSPAVEPVATKIPEDKKAAKTYLDTLNNDELFGYGVIGMATLNKPILDLVIKLFPYTPIWLIKALVYKNYCGGDNLPEVLQTGERLAERGIKNMMLSLTIEACDNKEFSEGISIDYIVKESKRSISEMLVPHTVKMIEATPASEINDIPPGYIALKPTGLIENASEILLNYNKPEFKSKYDELLKNCVDICAIFDKANKDLLKQYPDRIAPFIVAVVDAERNDLQQGVYKLQRDLFAEFNKEQVSVVGTVQLYLKESTGVLENEKKLASEGGYKLGWKLVRGAYIHTEPDRGVIFDTKEGTDLNYDKNIKASIDDMNSKSPIVGHLVVASHNGDSQTKVTKMIGEIENVKVKSNVVLGQLLGMADNVTFDLMTKYNVKNIIKYVPWGPPLETKDYLLRRLEENGDAVRADSGWPLVKDISKTFYRRIFN</sequence>
<keyword evidence="2" id="KW-1185">Reference proteome</keyword>
<comment type="caution">
    <text evidence="1">The sequence shown here is derived from an EMBL/GenBank/DDBJ whole genome shotgun (WGS) entry which is preliminary data.</text>
</comment>
<accession>A0ACB5TUT3</accession>
<dbReference type="Proteomes" id="UP001165101">
    <property type="component" value="Unassembled WGS sequence"/>
</dbReference>
<gene>
    <name evidence="1" type="ORF">Cboi01_000375300</name>
</gene>
<name>A0ACB5TUT3_CANBO</name>
<protein>
    <submittedName>
        <fullName evidence="1">Unnamed protein product</fullName>
    </submittedName>
</protein>
<organism evidence="1 2">
    <name type="scientific">Candida boidinii</name>
    <name type="common">Yeast</name>
    <dbReference type="NCBI Taxonomy" id="5477"/>
    <lineage>
        <taxon>Eukaryota</taxon>
        <taxon>Fungi</taxon>
        <taxon>Dikarya</taxon>
        <taxon>Ascomycota</taxon>
        <taxon>Saccharomycotina</taxon>
        <taxon>Pichiomycetes</taxon>
        <taxon>Pichiales</taxon>
        <taxon>Pichiaceae</taxon>
        <taxon>Ogataea</taxon>
        <taxon>Ogataea/Candida clade</taxon>
    </lineage>
</organism>
<proteinExistence type="predicted"/>
<reference evidence="1" key="1">
    <citation type="submission" date="2023-04" db="EMBL/GenBank/DDBJ databases">
        <title>Candida boidinii NBRC 1967.</title>
        <authorList>
            <person name="Ichikawa N."/>
            <person name="Sato H."/>
            <person name="Tonouchi N."/>
        </authorList>
    </citation>
    <scope>NUCLEOTIDE SEQUENCE</scope>
    <source>
        <strain evidence="1">NBRC 1967</strain>
    </source>
</reference>
<dbReference type="EMBL" id="BSXV01002163">
    <property type="protein sequence ID" value="GME95043.1"/>
    <property type="molecule type" value="Genomic_DNA"/>
</dbReference>
<evidence type="ECO:0000313" key="1">
    <source>
        <dbReference type="EMBL" id="GME95043.1"/>
    </source>
</evidence>
<evidence type="ECO:0000313" key="2">
    <source>
        <dbReference type="Proteomes" id="UP001165101"/>
    </source>
</evidence>